<feature type="non-terminal residue" evidence="1">
    <location>
        <position position="243"/>
    </location>
</feature>
<proteinExistence type="predicted"/>
<name>A0ACA9PF16_9GLOM</name>
<dbReference type="Proteomes" id="UP000789525">
    <property type="component" value="Unassembled WGS sequence"/>
</dbReference>
<comment type="caution">
    <text evidence="1">The sequence shown here is derived from an EMBL/GenBank/DDBJ whole genome shotgun (WGS) entry which is preliminary data.</text>
</comment>
<reference evidence="1" key="1">
    <citation type="submission" date="2021-06" db="EMBL/GenBank/DDBJ databases">
        <authorList>
            <person name="Kallberg Y."/>
            <person name="Tangrot J."/>
            <person name="Rosling A."/>
        </authorList>
    </citation>
    <scope>NUCLEOTIDE SEQUENCE</scope>
    <source>
        <strain evidence="1">CL356</strain>
    </source>
</reference>
<evidence type="ECO:0000313" key="2">
    <source>
        <dbReference type="Proteomes" id="UP000789525"/>
    </source>
</evidence>
<dbReference type="EMBL" id="CAJVPT010032786">
    <property type="protein sequence ID" value="CAG8702605.1"/>
    <property type="molecule type" value="Genomic_DNA"/>
</dbReference>
<accession>A0ACA9PF16</accession>
<gene>
    <name evidence="1" type="ORF">ACOLOM_LOCUS10315</name>
</gene>
<evidence type="ECO:0000313" key="1">
    <source>
        <dbReference type="EMBL" id="CAG8702605.1"/>
    </source>
</evidence>
<protein>
    <submittedName>
        <fullName evidence="1">16770_t:CDS:1</fullName>
    </submittedName>
</protein>
<keyword evidence="2" id="KW-1185">Reference proteome</keyword>
<organism evidence="1 2">
    <name type="scientific">Acaulospora colombiana</name>
    <dbReference type="NCBI Taxonomy" id="27376"/>
    <lineage>
        <taxon>Eukaryota</taxon>
        <taxon>Fungi</taxon>
        <taxon>Fungi incertae sedis</taxon>
        <taxon>Mucoromycota</taxon>
        <taxon>Glomeromycotina</taxon>
        <taxon>Glomeromycetes</taxon>
        <taxon>Diversisporales</taxon>
        <taxon>Acaulosporaceae</taxon>
        <taxon>Acaulospora</taxon>
    </lineage>
</organism>
<sequence length="243" mass="26374">MLDFRRRSNVVFYAPYNPATSALLSDDTIYRYTLSAPILDFAVHSSGISALSTYMTSSSSTDKTAAASTRQNRNRIWVAIDRNFSERQDPETKTSTRQGDSGKTQGNGMEEDEKSGVLNTAPTGLDADVGGEVNADITMTELGKPTISREGPVTTIKDVNMGATTPNDRLNGIYLLEWRGGETLVEVEEALSPLLQTFRSLTSIPATQKDIQALDLYGPLTALPKTEELEELEGVASGEVEEA</sequence>